<reference evidence="2" key="1">
    <citation type="journal article" date="2021" name="PeerJ">
        <title>Extensive microbial diversity within the chicken gut microbiome revealed by metagenomics and culture.</title>
        <authorList>
            <person name="Gilroy R."/>
            <person name="Ravi A."/>
            <person name="Getino M."/>
            <person name="Pursley I."/>
            <person name="Horton D.L."/>
            <person name="Alikhan N.F."/>
            <person name="Baker D."/>
            <person name="Gharbi K."/>
            <person name="Hall N."/>
            <person name="Watson M."/>
            <person name="Adriaenssens E.M."/>
            <person name="Foster-Nyarko E."/>
            <person name="Jarju S."/>
            <person name="Secka A."/>
            <person name="Antonio M."/>
            <person name="Oren A."/>
            <person name="Chaudhuri R.R."/>
            <person name="La Ragione R."/>
            <person name="Hildebrand F."/>
            <person name="Pallen M.J."/>
        </authorList>
    </citation>
    <scope>NUCLEOTIDE SEQUENCE</scope>
    <source>
        <strain evidence="2">ChiBcec16_6824</strain>
    </source>
</reference>
<protein>
    <submittedName>
        <fullName evidence="2">Uncharacterized protein</fullName>
    </submittedName>
</protein>
<proteinExistence type="predicted"/>
<sequence>MNTGRILLIGIISVVLVWLMGRIVRRTVDLVRWHRKKRPKLPSYLIVLVLPLILWSTPLLVLCQRMSLSIPVEESELKTVQGNVTEYQTGSEKTSRYGPRRTYLAGLYLEGDSACYYLPGSGFEPEETLTQLGPEPVTVQYGVERTGARQIYTLTTSSGEELLTYEETADILWREMVIVLSCVGGVLLGGVGWALRLPPLWITGPGEVEKAAAERKKAGGLLLGYYALLFCVFLLPRASEPPHPLYTTVELEEMAQVNLPGEWTQKEGETDTWYYSQKDAGLCIRLYDLGVPESMGLMEELWYEEAFGSIRAFLLETFLEPGTEDFFEWWEPVRLPSGLSGRMTQGQGKSTGGALDAFVVAAFPEKGCLVTFQVSSWSMEWEELEDYTQNDILPLVSYIAFTQ</sequence>
<evidence type="ECO:0000313" key="2">
    <source>
        <dbReference type="EMBL" id="HIY21690.1"/>
    </source>
</evidence>
<gene>
    <name evidence="2" type="ORF">H9841_07320</name>
</gene>
<evidence type="ECO:0000256" key="1">
    <source>
        <dbReference type="SAM" id="Phobius"/>
    </source>
</evidence>
<feature type="transmembrane region" description="Helical" evidence="1">
    <location>
        <begin position="44"/>
        <end position="62"/>
    </location>
</feature>
<keyword evidence="1" id="KW-0472">Membrane</keyword>
<reference evidence="2" key="2">
    <citation type="submission" date="2021-04" db="EMBL/GenBank/DDBJ databases">
        <authorList>
            <person name="Gilroy R."/>
        </authorList>
    </citation>
    <scope>NUCLEOTIDE SEQUENCE</scope>
    <source>
        <strain evidence="2">ChiBcec16_6824</strain>
    </source>
</reference>
<accession>A0A9D1Y9B5</accession>
<feature type="transmembrane region" description="Helical" evidence="1">
    <location>
        <begin position="6"/>
        <end position="24"/>
    </location>
</feature>
<comment type="caution">
    <text evidence="2">The sequence shown here is derived from an EMBL/GenBank/DDBJ whole genome shotgun (WGS) entry which is preliminary data.</text>
</comment>
<dbReference type="Proteomes" id="UP000823868">
    <property type="component" value="Unassembled WGS sequence"/>
</dbReference>
<keyword evidence="1" id="KW-1133">Transmembrane helix</keyword>
<keyword evidence="1" id="KW-0812">Transmembrane</keyword>
<dbReference type="AlphaFoldDB" id="A0A9D1Y9B5"/>
<dbReference type="EMBL" id="DXDX01000136">
    <property type="protein sequence ID" value="HIY21690.1"/>
    <property type="molecule type" value="Genomic_DNA"/>
</dbReference>
<name>A0A9D1Y9B5_9FIRM</name>
<organism evidence="2 3">
    <name type="scientific">Candidatus Flavonifractor merdigallinarum</name>
    <dbReference type="NCBI Taxonomy" id="2838589"/>
    <lineage>
        <taxon>Bacteria</taxon>
        <taxon>Bacillati</taxon>
        <taxon>Bacillota</taxon>
        <taxon>Clostridia</taxon>
        <taxon>Eubacteriales</taxon>
        <taxon>Oscillospiraceae</taxon>
        <taxon>Flavonifractor</taxon>
    </lineage>
</organism>
<evidence type="ECO:0000313" key="3">
    <source>
        <dbReference type="Proteomes" id="UP000823868"/>
    </source>
</evidence>